<keyword evidence="4" id="KW-1185">Reference proteome</keyword>
<evidence type="ECO:0000313" key="3">
    <source>
        <dbReference type="EMBL" id="KAH8042140.1"/>
    </source>
</evidence>
<organism evidence="3 4">
    <name type="scientific">Rhipicephalus microplus</name>
    <name type="common">Cattle tick</name>
    <name type="synonym">Boophilus microplus</name>
    <dbReference type="NCBI Taxonomy" id="6941"/>
    <lineage>
        <taxon>Eukaryota</taxon>
        <taxon>Metazoa</taxon>
        <taxon>Ecdysozoa</taxon>
        <taxon>Arthropoda</taxon>
        <taxon>Chelicerata</taxon>
        <taxon>Arachnida</taxon>
        <taxon>Acari</taxon>
        <taxon>Parasitiformes</taxon>
        <taxon>Ixodida</taxon>
        <taxon>Ixodoidea</taxon>
        <taxon>Ixodidae</taxon>
        <taxon>Rhipicephalinae</taxon>
        <taxon>Rhipicephalus</taxon>
        <taxon>Boophilus</taxon>
    </lineage>
</organism>
<reference evidence="3" key="1">
    <citation type="journal article" date="2020" name="Cell">
        <title>Large-Scale Comparative Analyses of Tick Genomes Elucidate Their Genetic Diversity and Vector Capacities.</title>
        <authorList>
            <consortium name="Tick Genome and Microbiome Consortium (TIGMIC)"/>
            <person name="Jia N."/>
            <person name="Wang J."/>
            <person name="Shi W."/>
            <person name="Du L."/>
            <person name="Sun Y."/>
            <person name="Zhan W."/>
            <person name="Jiang J.F."/>
            <person name="Wang Q."/>
            <person name="Zhang B."/>
            <person name="Ji P."/>
            <person name="Bell-Sakyi L."/>
            <person name="Cui X.M."/>
            <person name="Yuan T.T."/>
            <person name="Jiang B.G."/>
            <person name="Yang W.F."/>
            <person name="Lam T.T."/>
            <person name="Chang Q.C."/>
            <person name="Ding S.J."/>
            <person name="Wang X.J."/>
            <person name="Zhu J.G."/>
            <person name="Ruan X.D."/>
            <person name="Zhao L."/>
            <person name="Wei J.T."/>
            <person name="Ye R.Z."/>
            <person name="Que T.C."/>
            <person name="Du C.H."/>
            <person name="Zhou Y.H."/>
            <person name="Cheng J.X."/>
            <person name="Dai P.F."/>
            <person name="Guo W.B."/>
            <person name="Han X.H."/>
            <person name="Huang E.J."/>
            <person name="Li L.F."/>
            <person name="Wei W."/>
            <person name="Gao Y.C."/>
            <person name="Liu J.Z."/>
            <person name="Shao H.Z."/>
            <person name="Wang X."/>
            <person name="Wang C.C."/>
            <person name="Yang T.C."/>
            <person name="Huo Q.B."/>
            <person name="Li W."/>
            <person name="Chen H.Y."/>
            <person name="Chen S.E."/>
            <person name="Zhou L.G."/>
            <person name="Ni X.B."/>
            <person name="Tian J.H."/>
            <person name="Sheng Y."/>
            <person name="Liu T."/>
            <person name="Pan Y.S."/>
            <person name="Xia L.Y."/>
            <person name="Li J."/>
            <person name="Zhao F."/>
            <person name="Cao W.C."/>
        </authorList>
    </citation>
    <scope>NUCLEOTIDE SEQUENCE</scope>
    <source>
        <strain evidence="3">Rmic-2018</strain>
    </source>
</reference>
<evidence type="ECO:0000256" key="2">
    <source>
        <dbReference type="SAM" id="SignalP"/>
    </source>
</evidence>
<comment type="caution">
    <text evidence="3">The sequence shown here is derived from an EMBL/GenBank/DDBJ whole genome shotgun (WGS) entry which is preliminary data.</text>
</comment>
<feature type="compositionally biased region" description="Polar residues" evidence="1">
    <location>
        <begin position="225"/>
        <end position="234"/>
    </location>
</feature>
<dbReference type="AlphaFoldDB" id="A0A9J6F7Q1"/>
<dbReference type="InterPro" id="IPR035810">
    <property type="entry name" value="PEBP_euk"/>
</dbReference>
<dbReference type="PANTHER" id="PTHR11362">
    <property type="entry name" value="PHOSPHATIDYLETHANOLAMINE-BINDING PROTEIN"/>
    <property type="match status" value="1"/>
</dbReference>
<evidence type="ECO:0000313" key="4">
    <source>
        <dbReference type="Proteomes" id="UP000821866"/>
    </source>
</evidence>
<dbReference type="Gene3D" id="3.90.280.10">
    <property type="entry name" value="PEBP-like"/>
    <property type="match status" value="1"/>
</dbReference>
<sequence>MPSPSLILSVALAASFVPLSNLSRSYIHKTRKSQMQPFADTLAYLAKDMRLRLLQERVVPEVIADAPPRPVAVFYPYATVLMGNEIHSSALRHVPKFSFDADPDKRYSLVFLGPDYPSRSNPYERNHVLWFVTNYARNSTHEVRPICRVSYGLSHLTRNSGRQRFVFLVYEQPDDTDWSQTIMDPPTPKINFMLDSYVSRNRLTLAAVNYFIVDMEKEATGGSGASDNKSTPSGRITDEDKESDCH</sequence>
<feature type="signal peptide" evidence="2">
    <location>
        <begin position="1"/>
        <end position="22"/>
    </location>
</feature>
<evidence type="ECO:0000256" key="1">
    <source>
        <dbReference type="SAM" id="MobiDB-lite"/>
    </source>
</evidence>
<dbReference type="EMBL" id="JABSTU010000001">
    <property type="protein sequence ID" value="KAH8042140.1"/>
    <property type="molecule type" value="Genomic_DNA"/>
</dbReference>
<dbReference type="Proteomes" id="UP000821866">
    <property type="component" value="Chromosome 1"/>
</dbReference>
<reference evidence="3" key="2">
    <citation type="submission" date="2021-09" db="EMBL/GenBank/DDBJ databases">
        <authorList>
            <person name="Jia N."/>
            <person name="Wang J."/>
            <person name="Shi W."/>
            <person name="Du L."/>
            <person name="Sun Y."/>
            <person name="Zhan W."/>
            <person name="Jiang J."/>
            <person name="Wang Q."/>
            <person name="Zhang B."/>
            <person name="Ji P."/>
            <person name="Sakyi L.B."/>
            <person name="Cui X."/>
            <person name="Yuan T."/>
            <person name="Jiang B."/>
            <person name="Yang W."/>
            <person name="Lam T.T.-Y."/>
            <person name="Chang Q."/>
            <person name="Ding S."/>
            <person name="Wang X."/>
            <person name="Zhu J."/>
            <person name="Ruan X."/>
            <person name="Zhao L."/>
            <person name="Wei J."/>
            <person name="Que T."/>
            <person name="Du C."/>
            <person name="Cheng J."/>
            <person name="Dai P."/>
            <person name="Han X."/>
            <person name="Huang E."/>
            <person name="Gao Y."/>
            <person name="Liu J."/>
            <person name="Shao H."/>
            <person name="Ye R."/>
            <person name="Li L."/>
            <person name="Wei W."/>
            <person name="Wang X."/>
            <person name="Wang C."/>
            <person name="Huo Q."/>
            <person name="Li W."/>
            <person name="Guo W."/>
            <person name="Chen H."/>
            <person name="Chen S."/>
            <person name="Zhou L."/>
            <person name="Zhou L."/>
            <person name="Ni X."/>
            <person name="Tian J."/>
            <person name="Zhou Y."/>
            <person name="Sheng Y."/>
            <person name="Liu T."/>
            <person name="Pan Y."/>
            <person name="Xia L."/>
            <person name="Li J."/>
            <person name="Zhao F."/>
            <person name="Cao W."/>
        </authorList>
    </citation>
    <scope>NUCLEOTIDE SEQUENCE</scope>
    <source>
        <strain evidence="3">Rmic-2018</strain>
        <tissue evidence="3">Larvae</tissue>
    </source>
</reference>
<dbReference type="PANTHER" id="PTHR11362:SF82">
    <property type="entry name" value="PHOSPHATIDYLETHANOLAMINE-BINDING PROTEIN 4"/>
    <property type="match status" value="1"/>
</dbReference>
<proteinExistence type="predicted"/>
<protein>
    <submittedName>
        <fullName evidence="3">Uncharacterized protein</fullName>
    </submittedName>
</protein>
<dbReference type="SUPFAM" id="SSF49777">
    <property type="entry name" value="PEBP-like"/>
    <property type="match status" value="1"/>
</dbReference>
<dbReference type="CDD" id="cd00866">
    <property type="entry name" value="PEBP_euk"/>
    <property type="match status" value="1"/>
</dbReference>
<accession>A0A9J6F7Q1</accession>
<name>A0A9J6F7Q1_RHIMP</name>
<feature type="region of interest" description="Disordered" evidence="1">
    <location>
        <begin position="219"/>
        <end position="246"/>
    </location>
</feature>
<feature type="chain" id="PRO_5039917610" evidence="2">
    <location>
        <begin position="23"/>
        <end position="246"/>
    </location>
</feature>
<gene>
    <name evidence="3" type="ORF">HPB51_021224</name>
</gene>
<keyword evidence="2" id="KW-0732">Signal</keyword>
<dbReference type="InterPro" id="IPR036610">
    <property type="entry name" value="PEBP-like_sf"/>
</dbReference>